<evidence type="ECO:0000256" key="1">
    <source>
        <dbReference type="ARBA" id="ARBA00010062"/>
    </source>
</evidence>
<reference evidence="5" key="1">
    <citation type="submission" date="2019-11" db="EMBL/GenBank/DDBJ databases">
        <title>Isolation and characterization of a novel species in the genus Sulfuriferula.</title>
        <authorList>
            <person name="Mochizuki J."/>
            <person name="Kojima H."/>
            <person name="Fukui M."/>
        </authorList>
    </citation>
    <scope>NUCLEOTIDE SEQUENCE [LARGE SCALE GENOMIC DNA]</scope>
    <source>
        <strain evidence="5">SGTM</strain>
    </source>
</reference>
<dbReference type="InterPro" id="IPR028081">
    <property type="entry name" value="Leu-bd"/>
</dbReference>
<dbReference type="AlphaFoldDB" id="A0A809SC00"/>
<evidence type="ECO:0000313" key="4">
    <source>
        <dbReference type="EMBL" id="BBO99556.1"/>
    </source>
</evidence>
<dbReference type="PANTHER" id="PTHR47235">
    <property type="entry name" value="BLR6548 PROTEIN"/>
    <property type="match status" value="1"/>
</dbReference>
<dbReference type="InterPro" id="IPR028082">
    <property type="entry name" value="Peripla_BP_I"/>
</dbReference>
<dbReference type="Gene3D" id="3.40.50.2300">
    <property type="match status" value="2"/>
</dbReference>
<proteinExistence type="inferred from homology"/>
<dbReference type="Proteomes" id="UP000463939">
    <property type="component" value="Chromosome"/>
</dbReference>
<keyword evidence="5" id="KW-1185">Reference proteome</keyword>
<evidence type="ECO:0000313" key="5">
    <source>
        <dbReference type="Proteomes" id="UP000463939"/>
    </source>
</evidence>
<dbReference type="CDD" id="cd06326">
    <property type="entry name" value="PBP1_ABC_ligand_binding-like"/>
    <property type="match status" value="1"/>
</dbReference>
<dbReference type="SUPFAM" id="SSF53822">
    <property type="entry name" value="Periplasmic binding protein-like I"/>
    <property type="match status" value="1"/>
</dbReference>
<evidence type="ECO:0000256" key="2">
    <source>
        <dbReference type="ARBA" id="ARBA00022729"/>
    </source>
</evidence>
<dbReference type="RefSeq" id="WP_162083594.1">
    <property type="nucleotide sequence ID" value="NZ_AP021881.1"/>
</dbReference>
<dbReference type="KEGG" id="sniv:SFSGTM_02650"/>
<evidence type="ECO:0000259" key="3">
    <source>
        <dbReference type="Pfam" id="PF13458"/>
    </source>
</evidence>
<dbReference type="PANTHER" id="PTHR47235:SF1">
    <property type="entry name" value="BLR6548 PROTEIN"/>
    <property type="match status" value="1"/>
</dbReference>
<dbReference type="Pfam" id="PF13458">
    <property type="entry name" value="Peripla_BP_6"/>
    <property type="match status" value="1"/>
</dbReference>
<keyword evidence="2" id="KW-0732">Signal</keyword>
<sequence>MSYAAEIRVGQSIDMTGDNGDLGKDFLAGARVYVDYINGNGGVHGKKIVLDVRDNQGSVEKSNQITHDFLTKDKVDVLFGYYGDNVVEATLANPEFEHGDTVLVAPFSGVNVAQNAHVYFMRPSYAQEIKAALDYLKTLGLTKVAVVYAADSYGQNGLQAMKASLRGSSLQLVAEQSLRENNAADTTAAIQKIKSGGAQTTLMILETLPAAEFVKTYHPMSPGAVLIGLSLINHQTLMEIAGKASAGVVITQVVPHPGNFSMASVRELEKLMKKYRDEAPSHLTMEGYLAAKWLVKGLMQADSGKQLGQAIANTHNLDLGGYYLTVNSAHRASDYIDITAISARGGLLH</sequence>
<dbReference type="EMBL" id="AP021881">
    <property type="protein sequence ID" value="BBO99556.1"/>
    <property type="molecule type" value="Genomic_DNA"/>
</dbReference>
<organism evidence="4 5">
    <name type="scientific">Sulfuriferula nivalis</name>
    <dbReference type="NCBI Taxonomy" id="2675298"/>
    <lineage>
        <taxon>Bacteria</taxon>
        <taxon>Pseudomonadati</taxon>
        <taxon>Pseudomonadota</taxon>
        <taxon>Betaproteobacteria</taxon>
        <taxon>Nitrosomonadales</taxon>
        <taxon>Sulfuricellaceae</taxon>
        <taxon>Sulfuriferula</taxon>
    </lineage>
</organism>
<keyword evidence="4" id="KW-0449">Lipoprotein</keyword>
<comment type="similarity">
    <text evidence="1">Belongs to the leucine-binding protein family.</text>
</comment>
<accession>A0A809SC00</accession>
<feature type="domain" description="Leucine-binding protein" evidence="3">
    <location>
        <begin position="6"/>
        <end position="315"/>
    </location>
</feature>
<protein>
    <submittedName>
        <fullName evidence="4">Lipoprotein</fullName>
    </submittedName>
</protein>
<gene>
    <name evidence="4" type="ORF">SFSGTM_02650</name>
</gene>
<name>A0A809SC00_9PROT</name>